<accession>A0AAD2EF00</accession>
<sequence>MDSRTGKKLANTYVEEESGAGGGMLAGGFAKAVGPPALGVDDGVGAHVSGRLEVGEGVAGVEVGGLVPGVPETVIASFCPAWQWLPKCSPAESRVMFADPVVMVLPMALSSLHAS</sequence>
<name>A0AAD2EF00_9LAMI</name>
<organism evidence="1 2">
    <name type="scientific">Fraxinus pennsylvanica</name>
    <dbReference type="NCBI Taxonomy" id="56036"/>
    <lineage>
        <taxon>Eukaryota</taxon>
        <taxon>Viridiplantae</taxon>
        <taxon>Streptophyta</taxon>
        <taxon>Embryophyta</taxon>
        <taxon>Tracheophyta</taxon>
        <taxon>Spermatophyta</taxon>
        <taxon>Magnoliopsida</taxon>
        <taxon>eudicotyledons</taxon>
        <taxon>Gunneridae</taxon>
        <taxon>Pentapetalae</taxon>
        <taxon>asterids</taxon>
        <taxon>lamiids</taxon>
        <taxon>Lamiales</taxon>
        <taxon>Oleaceae</taxon>
        <taxon>Oleeae</taxon>
        <taxon>Fraxinus</taxon>
    </lineage>
</organism>
<reference evidence="1" key="1">
    <citation type="submission" date="2023-05" db="EMBL/GenBank/DDBJ databases">
        <authorList>
            <person name="Huff M."/>
        </authorList>
    </citation>
    <scope>NUCLEOTIDE SEQUENCE</scope>
</reference>
<gene>
    <name evidence="1" type="ORF">FPE_LOCUS34343</name>
</gene>
<protein>
    <submittedName>
        <fullName evidence="1">Uncharacterized protein</fullName>
    </submittedName>
</protein>
<dbReference type="EMBL" id="OU503058">
    <property type="protein sequence ID" value="CAI9786913.1"/>
    <property type="molecule type" value="Genomic_DNA"/>
</dbReference>
<proteinExistence type="predicted"/>
<evidence type="ECO:0000313" key="2">
    <source>
        <dbReference type="Proteomes" id="UP000834106"/>
    </source>
</evidence>
<evidence type="ECO:0000313" key="1">
    <source>
        <dbReference type="EMBL" id="CAI9786913.1"/>
    </source>
</evidence>
<keyword evidence="2" id="KW-1185">Reference proteome</keyword>
<dbReference type="AlphaFoldDB" id="A0AAD2EF00"/>
<dbReference type="Proteomes" id="UP000834106">
    <property type="component" value="Chromosome 23"/>
</dbReference>